<accession>A0AA48M661</accession>
<dbReference type="EMBL" id="OY288114">
    <property type="protein sequence ID" value="CAJ0882177.1"/>
    <property type="molecule type" value="Genomic_DNA"/>
</dbReference>
<reference evidence="1" key="1">
    <citation type="submission" date="2023-07" db="EMBL/GenBank/DDBJ databases">
        <authorList>
            <person name="Pelsma A.J. K."/>
        </authorList>
    </citation>
    <scope>NUCLEOTIDE SEQUENCE</scope>
</reference>
<sequence>MTQSDDKPADRLDAALARLKTALEQLESVVAVRLEDDLSSAELDEEVAIMQDDRARLALELDDALARLSGHEKTREEVLRRLDHAEAGVIAALESAAGGEEEG</sequence>
<dbReference type="AlphaFoldDB" id="A0AA48M661"/>
<name>A0AA48M661_9ZZZZ</name>
<gene>
    <name evidence="1" type="ORF">AMST5_03313</name>
</gene>
<proteinExistence type="predicted"/>
<evidence type="ECO:0008006" key="2">
    <source>
        <dbReference type="Google" id="ProtNLM"/>
    </source>
</evidence>
<dbReference type="InterPro" id="IPR025310">
    <property type="entry name" value="DUF4164"/>
</dbReference>
<dbReference type="Pfam" id="PF13747">
    <property type="entry name" value="DUF4164"/>
    <property type="match status" value="1"/>
</dbReference>
<protein>
    <recommendedName>
        <fullName evidence="2">DUF4164 family protein</fullName>
    </recommendedName>
</protein>
<organism evidence="1">
    <name type="scientific">freshwater sediment metagenome</name>
    <dbReference type="NCBI Taxonomy" id="556182"/>
    <lineage>
        <taxon>unclassified sequences</taxon>
        <taxon>metagenomes</taxon>
        <taxon>ecological metagenomes</taxon>
    </lineage>
</organism>
<evidence type="ECO:0000313" key="1">
    <source>
        <dbReference type="EMBL" id="CAJ0882177.1"/>
    </source>
</evidence>